<proteinExistence type="inferred from homology"/>
<dbReference type="Gene3D" id="3.90.1530.30">
    <property type="match status" value="1"/>
</dbReference>
<protein>
    <submittedName>
        <fullName evidence="3">ParB/RepB/Spo0J family partition protein</fullName>
    </submittedName>
</protein>
<dbReference type="EMBL" id="JBHSOH010000011">
    <property type="protein sequence ID" value="MFC5848775.1"/>
    <property type="molecule type" value="Genomic_DNA"/>
</dbReference>
<dbReference type="Pfam" id="PF02195">
    <property type="entry name" value="ParB_N"/>
    <property type="match status" value="1"/>
</dbReference>
<dbReference type="PANTHER" id="PTHR33375:SF7">
    <property type="entry name" value="CHROMOSOME 2-PARTITIONING PROTEIN PARB-RELATED"/>
    <property type="match status" value="1"/>
</dbReference>
<dbReference type="InterPro" id="IPR036086">
    <property type="entry name" value="ParB/Sulfiredoxin_sf"/>
</dbReference>
<feature type="domain" description="ParB-like N-terminal" evidence="2">
    <location>
        <begin position="34"/>
        <end position="123"/>
    </location>
</feature>
<evidence type="ECO:0000259" key="2">
    <source>
        <dbReference type="SMART" id="SM00470"/>
    </source>
</evidence>
<dbReference type="SMART" id="SM00470">
    <property type="entry name" value="ParB"/>
    <property type="match status" value="1"/>
</dbReference>
<gene>
    <name evidence="3" type="ORF">ACFPQ6_10685</name>
</gene>
<organism evidence="3 4">
    <name type="scientific">Deinococcus petrolearius</name>
    <dbReference type="NCBI Taxonomy" id="1751295"/>
    <lineage>
        <taxon>Bacteria</taxon>
        <taxon>Thermotogati</taxon>
        <taxon>Deinococcota</taxon>
        <taxon>Deinococci</taxon>
        <taxon>Deinococcales</taxon>
        <taxon>Deinococcaceae</taxon>
        <taxon>Deinococcus</taxon>
    </lineage>
</organism>
<dbReference type="InterPro" id="IPR050336">
    <property type="entry name" value="Chromosome_partition/occlusion"/>
</dbReference>
<evidence type="ECO:0000313" key="4">
    <source>
        <dbReference type="Proteomes" id="UP001595979"/>
    </source>
</evidence>
<dbReference type="SUPFAM" id="SSF110849">
    <property type="entry name" value="ParB/Sulfiredoxin"/>
    <property type="match status" value="1"/>
</dbReference>
<dbReference type="Gene3D" id="1.10.10.2830">
    <property type="match status" value="1"/>
</dbReference>
<sequence>MSRGPRPSAVKFDAGLTVAGLSAPTVFNVSSDQIQVRPEFNPRGQHTPAADAFSEPALRALGESMRREGVLTPLIVSQGAEGSYWLIAGERRLRAARLVGLSTLPVMLKTEQDAARLALVENLQRQNLNPVDETFGVFRLLSLETGLALDELPAALRAALREPGKDTHDLAARLESYGATSLEAWARHRPAFLKMTPDELAAVRAGRLPWRTVAELTRLPEGEDRAALLAQAIAEELSTAQAARLVRERQGTDAFTARTRQLLAQLKPARLAALPAPQREQAEALLTELVKLIGD</sequence>
<dbReference type="InterPro" id="IPR004437">
    <property type="entry name" value="ParB/RepB/Spo0J"/>
</dbReference>
<dbReference type="SUPFAM" id="SSF109709">
    <property type="entry name" value="KorB DNA-binding domain-like"/>
    <property type="match status" value="1"/>
</dbReference>
<dbReference type="RefSeq" id="WP_380049136.1">
    <property type="nucleotide sequence ID" value="NZ_JBHSOH010000011.1"/>
</dbReference>
<dbReference type="PANTHER" id="PTHR33375">
    <property type="entry name" value="CHROMOSOME-PARTITIONING PROTEIN PARB-RELATED"/>
    <property type="match status" value="1"/>
</dbReference>
<comment type="similarity">
    <text evidence="1">Belongs to the ParB family.</text>
</comment>
<name>A0ABW1DKI8_9DEIO</name>
<comment type="caution">
    <text evidence="3">The sequence shown here is derived from an EMBL/GenBank/DDBJ whole genome shotgun (WGS) entry which is preliminary data.</text>
</comment>
<dbReference type="InterPro" id="IPR003115">
    <property type="entry name" value="ParB_N"/>
</dbReference>
<dbReference type="NCBIfam" id="TIGR00180">
    <property type="entry name" value="parB_part"/>
    <property type="match status" value="1"/>
</dbReference>
<keyword evidence="4" id="KW-1185">Reference proteome</keyword>
<evidence type="ECO:0000313" key="3">
    <source>
        <dbReference type="EMBL" id="MFC5848775.1"/>
    </source>
</evidence>
<evidence type="ECO:0000256" key="1">
    <source>
        <dbReference type="ARBA" id="ARBA00006295"/>
    </source>
</evidence>
<reference evidence="4" key="1">
    <citation type="journal article" date="2019" name="Int. J. Syst. Evol. Microbiol.">
        <title>The Global Catalogue of Microorganisms (GCM) 10K type strain sequencing project: providing services to taxonomists for standard genome sequencing and annotation.</title>
        <authorList>
            <consortium name="The Broad Institute Genomics Platform"/>
            <consortium name="The Broad Institute Genome Sequencing Center for Infectious Disease"/>
            <person name="Wu L."/>
            <person name="Ma J."/>
        </authorList>
    </citation>
    <scope>NUCLEOTIDE SEQUENCE [LARGE SCALE GENOMIC DNA]</scope>
    <source>
        <strain evidence="4">CGMCC 1.15053</strain>
    </source>
</reference>
<accession>A0ABW1DKI8</accession>
<dbReference type="Proteomes" id="UP001595979">
    <property type="component" value="Unassembled WGS sequence"/>
</dbReference>